<dbReference type="InterPro" id="IPR003961">
    <property type="entry name" value="FN3_dom"/>
</dbReference>
<feature type="domain" description="Fibronectin type-III" evidence="1">
    <location>
        <begin position="1383"/>
        <end position="1472"/>
    </location>
</feature>
<dbReference type="Pfam" id="PF00041">
    <property type="entry name" value="fn3"/>
    <property type="match status" value="1"/>
</dbReference>
<dbReference type="SMART" id="SM00060">
    <property type="entry name" value="FN3"/>
    <property type="match status" value="26"/>
</dbReference>
<evidence type="ECO:0000313" key="3">
    <source>
        <dbReference type="Proteomes" id="UP000286415"/>
    </source>
</evidence>
<dbReference type="EMBL" id="NIRI02000005">
    <property type="protein sequence ID" value="KAG5454903.1"/>
    <property type="molecule type" value="Genomic_DNA"/>
</dbReference>
<dbReference type="PANTHER" id="PTHR47135">
    <property type="entry name" value="FIBRONECTIN TYPE III DOMAIN-CONTAINING PROTEIN 7"/>
    <property type="match status" value="1"/>
</dbReference>
<reference evidence="2 3" key="2">
    <citation type="journal article" date="2021" name="Genomics">
        <title>High-quality reference genome for Clonorchis sinensis.</title>
        <authorList>
            <person name="Young N.D."/>
            <person name="Stroehlein A.J."/>
            <person name="Kinkar L."/>
            <person name="Wang T."/>
            <person name="Sohn W.M."/>
            <person name="Chang B.C.H."/>
            <person name="Kaur P."/>
            <person name="Weisz D."/>
            <person name="Dudchenko O."/>
            <person name="Aiden E.L."/>
            <person name="Korhonen P.K."/>
            <person name="Gasser R.B."/>
        </authorList>
    </citation>
    <scope>NUCLEOTIDE SEQUENCE [LARGE SCALE GENOMIC DNA]</scope>
    <source>
        <strain evidence="2">Cs-k2</strain>
    </source>
</reference>
<evidence type="ECO:0000313" key="2">
    <source>
        <dbReference type="EMBL" id="KAG5454903.1"/>
    </source>
</evidence>
<organism evidence="2 3">
    <name type="scientific">Clonorchis sinensis</name>
    <name type="common">Chinese liver fluke</name>
    <dbReference type="NCBI Taxonomy" id="79923"/>
    <lineage>
        <taxon>Eukaryota</taxon>
        <taxon>Metazoa</taxon>
        <taxon>Spiralia</taxon>
        <taxon>Lophotrochozoa</taxon>
        <taxon>Platyhelminthes</taxon>
        <taxon>Trematoda</taxon>
        <taxon>Digenea</taxon>
        <taxon>Opisthorchiida</taxon>
        <taxon>Opisthorchiata</taxon>
        <taxon>Opisthorchiidae</taxon>
        <taxon>Clonorchis</taxon>
    </lineage>
</organism>
<sequence>PNPPKTVHTKAAPNASGVIVSWEYDGACEINYFTVSLYKPDLSPLKTLDANGNSIKITDVPFCVPLQAGVLGRNHIGSGPQTKSSVFTVAGIPNPPKSIRTITVPNQAVVTIFWDYLGECETTDFQVSVYRANGSFLKSSNTSARSAEIAGLPLCVPLLVGVQGYNLVGLGPQVNSSTFTINAAPSLPNSIRAIPVQNSKVANFLWEYDGACQANTFRVSVYTTEKTLVKMLDTNSRNAEIGELPMCVPLLVTVQGQNQFGLGSQPTGSEFTIPGSPSLPKSVRAVPLANAASVNVSWKYDGPCAPADFRVSVQKPDGPPLKFSDTHDRAVEIADLPMCVPLLAGVLARNKFGSGEQKSSSTFTIDAVPNPPSSIRTITTPNTPSATVLWEYSGVCPIVDFNVSVHKTDGQLLKSFTGTSRSAEFANLPLCLPLYVTVQGRNQLGAGLQTNGSVFTIEGIPSAPNLVSVTVTPNVTRATVSWTYDGTCTTSDFVVNVYKLGGPSLMTLNAIERSIEISPLPVCVELVVGVLGNNKIGPGPQKNSSGFSIASVPSAPKSVQATIVSNAPTVTASWDYDGACPNTNFRVSVYKPGGASLKTLESSDRRAVIDDLPTCTPLLLGVLGVNQIGSGQQTNSSTFTVDAVPDAPKSIDVVPSSTEASATVSWKYEGQCATTEFRVEVYNTDGRSLKTMDTINPSIRIDGLPTCVRLLVGVLARNKIGPGIQKNSSTFMIDAVPNAPKMVRTIAVPNVAGVTASWDYDGKCTVADFQVNVYNSGGTSIKSLESGGRSKEISDLPVCVQLVVGILGRNKFGSGPQTNSSVFTVAAVPDLPKSVRAATVPNTPTATVSWKYDGDCPVTGFQVVVQKPDGQALMNVDKSSRSAEFPDLPMCVPLRAGVLARNKVGSGQQRNSTTFTIDSVPNPPKNIQTIVAPKVTSATVLWEYDGICSVADFRINVYNRNGSSLKTLDIEGRSVDIANLPTCVPLHVGVLGRNSFGSGQEIKSLPFTIDTVPSAPKNVRAQTTPNVSSLTVVWEYEDECSTTEFQVSVDKADGSTLTTVNANGLSRLVDDMPFCIPLIAGVVGRNLFGDGPLATSALFSIDAVPGPPKSVRAITVPNVATATIVWDYDNACSTVDYIVNVYKQEGSSLKYLETKGRSAEINDLPMCVALLVGVLGRNRVGSGPQMNSSAFTIPTVPTAPKNVRAVTEPDASGVTVSWDYDGSCPITSFQVSVHNPEGTPLKTLDVTGRKKKITGLPVCVQLLARVLGRNQVGSGPHADSSSFTVNAAPSPPKKVRVNTVTNVASANVTWEYDGPCSINHFRVSIYRTDGSLLKYLDTSSSRTEIVDLPMCVALRIAVEGRNQVGSGQQTNSSEFTIAAAPAAPKNIVIEVQSNSASVTASWEYDGMCSTTDFEVTVQRLVGPSIKSLSTLGRTTVISDLPVCVPLMIGVLSRNQVGPGQQTKSSQFTIDAVPIAPKNVRTIPVPNTASVNVLWDYDGECGITDFQVSVRKPDGSALTTVDTIGRSAEIGSLPMCVDLLVEVRGRNKMGLGPQADSSVFSITAVLTRRHLIRTSFPYGDSVRTIVEPNAASVNVLWEYSGACPTTGFQVSVYKPDGPLIKTLDRSGRNTEITGLPLCEPLKVGVLGRNLVGAGQQTNSPLFTIPAGTKRYFYRKSHLCMYITVSLLNEATRVANFTPRAIGRSKPSPFYRIGKQSLSKNIRPITVPNVPSVTVLWDYDGACTTTHFQVSVLKPGESSLMTLDAIGRSVEIKSLPMCVELSVGVVGRNQFGSGPLAESSIFTIAAVPNSPKSIRINTVPNAANATVTWKYDGACPITGFHVNVYDEDGSSLRSLETMGRSIEIANLPLCEALQIGVIGRNHIGTGSQVKSSAFTIAAGAIQKHDEYRPLVLRSWLFRSEAESVFQGGRLNIVVTQVCKKCIILPSLPKSVRVITVPNVANAIVLWEYDGECLANDFQVTVYQSNEVSIKTLDTVPRSAELTELPLCKPLTVGVLGRNQVGSGPQTKSSEFSIPGAPTVPTAIQVKKANNVPSATVSWEYDGACPATNFQVIVSKPDGSSVESVVRTDRRVEVPGLPMCVPLVARVRARNEVGDSLQANSEEFTIPAAPGLISELTIKTKLNTAVVTVSWGYNNPCDTNKFSVVVYNLAGVELGTWNTSSHNVQIPKLPMNVPLLAGVTGHNEIGSGPQRNSTLFTIPAVPENAMDITVSVLPGQPQANVSWAAPTSDIDSKFTVNLYNGSTPVQSRKTDQHHILFQDVALCVSWTVGIVAENEHGSSPEEFSREFRIPAIPSLPKNVNAATELNAPSATVSWEYDGSCAVAEFSVNVFKSDGTLVKSAKTPDQVTRFVDLPLCVDMYVSVSGSNDVGSGPQTKSPEFSIPAVPVSPTVVRVKTLSNVREVTATWVYNGTCRPTEFDVNVYNPARSSIKSVVTRERKVKISDLPVCVALVIGVLGRNENGPGPQMNSEQFIISSVPAAPQEVQVQKEDNIPTAVVSWGYDSACSATDFEVSVYNRSGASIKSVVTNERRTELPDLPLCTLLFVGVLGRSLVGNGPQSNSSQFNIDAVPSLPKNIQVKTIENVPKATVSWDYDGACAVNEYRVSVYAQDETILMSFTTSARSMEVVDLPMCGALLVGVRGQNQIGLGPEAKSSEFTISGVPKPPEDLQVKTVTSETNAVVSWDYKGECPTSSFQVSAYKEDGTSLGSVSTTGRNVELSDLPLCTSLYVGVVAQNGAGSSPQTKTIPLTIPGVPSLPTKIRITKVENLPDADVSWDYDGLCHTTSFLLQVYNSNGASVKSVNGVGSSAKLVGLPVCERLHVGILGRNEVGNGPQANSSEFILDEVLAPPKSVQVKTVADVPSATVSWDYDGPCSNYSFRVTAYRLDKSSIASVLTGDRSVLLSGLPICEPQFIGVHVHNAIENGPQTDSLQFIIPSAPGEPTAVKVKAEPSVTNATVSWDYTHACVADQFKVILYSPYGAILNTVTTSGRDVNLFNLSVNVPLYVGVLGINAVGTGPEKKSRNFIISHGLTAELRISQPEAKLEVQPANIPLEDSINVTVSTHRGQSFVDVSWVVRISHNISKFTVNLYNVSSMVQSQTTDHNSTTFWYVDPCQSWTVGVSAQHEDWTSQEWFSKGFRIPAAKAPEPPSNITWQLSRRKRMVTVSWMHKCATSFEVFFYSGVHLTGRQITQNLTVTFGNLPVDLPLRVGLTAQNDYGASVEAPTVEFFIPTCKNTSLIDNVSCSPSSAPKRKLDQVAGYCVHDV</sequence>
<dbReference type="PROSITE" id="PS50853">
    <property type="entry name" value="FN3"/>
    <property type="match status" value="13"/>
</dbReference>
<feature type="domain" description="Fibronectin type-III" evidence="1">
    <location>
        <begin position="923"/>
        <end position="1014"/>
    </location>
</feature>
<feature type="domain" description="Fibronectin type-III" evidence="1">
    <location>
        <begin position="2312"/>
        <end position="2401"/>
    </location>
</feature>
<reference evidence="2 3" key="1">
    <citation type="journal article" date="2018" name="Biotechnol. Adv.">
        <title>Improved genomic resources and new bioinformatic workflow for the carcinogenic parasite Clonorchis sinensis: Biotechnological implications.</title>
        <authorList>
            <person name="Wang D."/>
            <person name="Korhonen P.K."/>
            <person name="Gasser R.B."/>
            <person name="Young N.D."/>
        </authorList>
    </citation>
    <scope>NUCLEOTIDE SEQUENCE [LARGE SCALE GENOMIC DNA]</scope>
    <source>
        <strain evidence="2">Cs-k2</strain>
    </source>
</reference>
<feature type="domain" description="Fibronectin type-III" evidence="1">
    <location>
        <begin position="1291"/>
        <end position="1380"/>
    </location>
</feature>
<evidence type="ECO:0000259" key="1">
    <source>
        <dbReference type="PROSITE" id="PS50853"/>
    </source>
</evidence>
<dbReference type="Proteomes" id="UP000286415">
    <property type="component" value="Unassembled WGS sequence"/>
</dbReference>
<dbReference type="SUPFAM" id="SSF49265">
    <property type="entry name" value="Fibronectin type III"/>
    <property type="match status" value="13"/>
</dbReference>
<feature type="non-terminal residue" evidence="2">
    <location>
        <position position="1"/>
    </location>
</feature>
<protein>
    <recommendedName>
        <fullName evidence="1">Fibronectin type-III domain-containing protein</fullName>
    </recommendedName>
</protein>
<dbReference type="CDD" id="cd00063">
    <property type="entry name" value="FN3"/>
    <property type="match status" value="2"/>
</dbReference>
<keyword evidence="3" id="KW-1185">Reference proteome</keyword>
<feature type="domain" description="Fibronectin type-III" evidence="1">
    <location>
        <begin position="1199"/>
        <end position="1288"/>
    </location>
</feature>
<feature type="domain" description="Fibronectin type-III" evidence="1">
    <location>
        <begin position="2588"/>
        <end position="2678"/>
    </location>
</feature>
<feature type="domain" description="Fibronectin type-III" evidence="1">
    <location>
        <begin position="1475"/>
        <end position="1565"/>
    </location>
</feature>
<comment type="caution">
    <text evidence="2">The sequence shown here is derived from an EMBL/GenBank/DDBJ whole genome shotgun (WGS) entry which is preliminary data.</text>
</comment>
<dbReference type="OrthoDB" id="9908419at2759"/>
<dbReference type="Gene3D" id="2.60.40.10">
    <property type="entry name" value="Immunoglobulins"/>
    <property type="match status" value="8"/>
</dbReference>
<proteinExistence type="predicted"/>
<dbReference type="InterPro" id="IPR013783">
    <property type="entry name" value="Ig-like_fold"/>
</dbReference>
<dbReference type="InterPro" id="IPR036116">
    <property type="entry name" value="FN3_sf"/>
</dbReference>
<gene>
    <name evidence="2" type="ORF">CSKR_100435</name>
</gene>
<feature type="domain" description="Fibronectin type-III" evidence="1">
    <location>
        <begin position="555"/>
        <end position="646"/>
    </location>
</feature>
<accession>A0A8T1N0J8</accession>
<feature type="domain" description="Fibronectin type-III" evidence="1">
    <location>
        <begin position="371"/>
        <end position="460"/>
    </location>
</feature>
<feature type="domain" description="Fibronectin type-III" evidence="1">
    <location>
        <begin position="2680"/>
        <end position="2769"/>
    </location>
</feature>
<name>A0A8T1N0J8_CLOSI</name>
<feature type="domain" description="Fibronectin type-III" evidence="1">
    <location>
        <begin position="2864"/>
        <end position="2953"/>
    </location>
</feature>
<feature type="domain" description="Fibronectin type-III" evidence="1">
    <location>
        <begin position="831"/>
        <end position="920"/>
    </location>
</feature>
<feature type="domain" description="Fibronectin type-III" evidence="1">
    <location>
        <begin position="2037"/>
        <end position="2126"/>
    </location>
</feature>